<keyword evidence="3" id="KW-1185">Reference proteome</keyword>
<dbReference type="SUPFAM" id="SSF56672">
    <property type="entry name" value="DNA/RNA polymerases"/>
    <property type="match status" value="1"/>
</dbReference>
<proteinExistence type="predicted"/>
<protein>
    <recommendedName>
        <fullName evidence="1">Reverse transcriptase domain-containing protein</fullName>
    </recommendedName>
</protein>
<dbReference type="InterPro" id="IPR000477">
    <property type="entry name" value="RT_dom"/>
</dbReference>
<evidence type="ECO:0000313" key="3">
    <source>
        <dbReference type="Proteomes" id="UP000479190"/>
    </source>
</evidence>
<accession>A0A6H5I745</accession>
<dbReference type="OrthoDB" id="416454at2759"/>
<name>A0A6H5I745_9HYME</name>
<evidence type="ECO:0000259" key="1">
    <source>
        <dbReference type="PROSITE" id="PS50878"/>
    </source>
</evidence>
<feature type="domain" description="Reverse transcriptase" evidence="1">
    <location>
        <begin position="1"/>
        <end position="180"/>
    </location>
</feature>
<dbReference type="Pfam" id="PF00078">
    <property type="entry name" value="RVT_1"/>
    <property type="match status" value="1"/>
</dbReference>
<dbReference type="Proteomes" id="UP000479190">
    <property type="component" value="Unassembled WGS sequence"/>
</dbReference>
<dbReference type="PANTHER" id="PTHR33332">
    <property type="entry name" value="REVERSE TRANSCRIPTASE DOMAIN-CONTAINING PROTEIN"/>
    <property type="match status" value="1"/>
</dbReference>
<sequence length="397" mass="44846">MVVSFDFSKAFDTIPHCLLIEKLRLIGCSARTLGWFASYLTGRSQAIRLSDGSCSSFATTTARVPQGSVLGPLLFLVFINDLSTQLSSSQHMIYADDTQIFCSGLPASPQALLDNANNDVSAIAAWADDNGIKLNSGKTGAMLCGSQFYVSSLKDATPPLFVDGTQLQTRPELTILGLKLTPSLSWGPQVSRVCTSVHYTLYALRYYRHALLRSLRKRLIESMIFAIFDYGSSVFYDLNQGQSLKLHRLHNACVRFVYGTIPHRAHVTPYRLALGWLSAQRRRDYNIIVLAINIITRQSPRPLADLFMFQANRLYHRAARRQPPRVLTYKAARTRALHDSFAYAATRLINSLPFIEDPRHPPSSFKRLVRAHLFKLDVQDWKQRCTMEHLEYEPQSL</sequence>
<dbReference type="InterPro" id="IPR043502">
    <property type="entry name" value="DNA/RNA_pol_sf"/>
</dbReference>
<evidence type="ECO:0000313" key="2">
    <source>
        <dbReference type="EMBL" id="CAB0033757.1"/>
    </source>
</evidence>
<feature type="non-terminal residue" evidence="2">
    <location>
        <position position="397"/>
    </location>
</feature>
<dbReference type="AlphaFoldDB" id="A0A6H5I745"/>
<organism evidence="2 3">
    <name type="scientific">Trichogramma brassicae</name>
    <dbReference type="NCBI Taxonomy" id="86971"/>
    <lineage>
        <taxon>Eukaryota</taxon>
        <taxon>Metazoa</taxon>
        <taxon>Ecdysozoa</taxon>
        <taxon>Arthropoda</taxon>
        <taxon>Hexapoda</taxon>
        <taxon>Insecta</taxon>
        <taxon>Pterygota</taxon>
        <taxon>Neoptera</taxon>
        <taxon>Endopterygota</taxon>
        <taxon>Hymenoptera</taxon>
        <taxon>Apocrita</taxon>
        <taxon>Proctotrupomorpha</taxon>
        <taxon>Chalcidoidea</taxon>
        <taxon>Trichogrammatidae</taxon>
        <taxon>Trichogramma</taxon>
    </lineage>
</organism>
<dbReference type="GO" id="GO:0071897">
    <property type="term" value="P:DNA biosynthetic process"/>
    <property type="evidence" value="ECO:0007669"/>
    <property type="project" value="UniProtKB-ARBA"/>
</dbReference>
<dbReference type="PROSITE" id="PS50878">
    <property type="entry name" value="RT_POL"/>
    <property type="match status" value="1"/>
</dbReference>
<reference evidence="2 3" key="1">
    <citation type="submission" date="2020-02" db="EMBL/GenBank/DDBJ databases">
        <authorList>
            <person name="Ferguson B K."/>
        </authorList>
    </citation>
    <scope>NUCLEOTIDE SEQUENCE [LARGE SCALE GENOMIC DNA]</scope>
</reference>
<dbReference type="EMBL" id="CADCXV010000721">
    <property type="protein sequence ID" value="CAB0033757.1"/>
    <property type="molecule type" value="Genomic_DNA"/>
</dbReference>
<gene>
    <name evidence="2" type="ORF">TBRA_LOCUS5655</name>
</gene>